<comment type="function">
    <text evidence="4">Binds RpoD and negatively regulates RpoD-mediated transcription activation by preventing the interaction between the primary sigma factor RpoD with the catalytic core of the RNA polymerase and with promoter DNA. May be involved in replacement of the RNA polymerase sigma subunit from RpoD to RpoS during the transition from exponential growth to the stationary phase.</text>
</comment>
<dbReference type="PIRSF" id="PIRSF016548">
    <property type="entry name" value="Rsd_AlgQ"/>
    <property type="match status" value="1"/>
</dbReference>
<keyword evidence="1 4" id="KW-0963">Cytoplasm</keyword>
<comment type="subcellular location">
    <subcellularLocation>
        <location evidence="4">Cytoplasm</location>
    </subcellularLocation>
</comment>
<reference evidence="6 7" key="1">
    <citation type="submission" date="2024-09" db="EMBL/GenBank/DDBJ databases">
        <authorList>
            <person name="Sun Q."/>
            <person name="Mori K."/>
        </authorList>
    </citation>
    <scope>NUCLEOTIDE SEQUENCE [LARGE SCALE GENOMIC DNA]</scope>
    <source>
        <strain evidence="6 7">CCM 8626</strain>
    </source>
</reference>
<comment type="similarity">
    <text evidence="4 5">Belongs to the Rsd/AlgQ family.</text>
</comment>
<dbReference type="RefSeq" id="WP_380676623.1">
    <property type="nucleotide sequence ID" value="NZ_CP173186.1"/>
</dbReference>
<dbReference type="HAMAP" id="MF_01181">
    <property type="entry name" value="Rsd"/>
    <property type="match status" value="1"/>
</dbReference>
<evidence type="ECO:0000256" key="4">
    <source>
        <dbReference type="HAMAP-Rule" id="MF_01181"/>
    </source>
</evidence>
<evidence type="ECO:0000256" key="5">
    <source>
        <dbReference type="RuleBase" id="RU004409"/>
    </source>
</evidence>
<organism evidence="6 7">
    <name type="scientific">Serratia aquatilis</name>
    <dbReference type="NCBI Taxonomy" id="1737515"/>
    <lineage>
        <taxon>Bacteria</taxon>
        <taxon>Pseudomonadati</taxon>
        <taxon>Pseudomonadota</taxon>
        <taxon>Gammaproteobacteria</taxon>
        <taxon>Enterobacterales</taxon>
        <taxon>Yersiniaceae</taxon>
        <taxon>Serratia</taxon>
    </lineage>
</organism>
<evidence type="ECO:0000256" key="1">
    <source>
        <dbReference type="ARBA" id="ARBA00022490"/>
    </source>
</evidence>
<comment type="subunit">
    <text evidence="4">Interacts with RpoD.</text>
</comment>
<dbReference type="EMBL" id="JBHLXG010000014">
    <property type="protein sequence ID" value="MFC0227729.1"/>
    <property type="molecule type" value="Genomic_DNA"/>
</dbReference>
<dbReference type="InterPro" id="IPR038309">
    <property type="entry name" value="Rsd/AlgQ_sf"/>
</dbReference>
<keyword evidence="2 4" id="KW-0805">Transcription regulation</keyword>
<sequence length="171" mass="19303">MLNRLESLTQRVGGSNELVDQWLQARKQLLIAYCALVGIKPNKEKHTPLNEKALDNFCYHLVDYLSAGHFHIYGKIIKQVEGSTSPKMALTTKFYPKLQANTESVMAFHDRFSEIEFDKNMRQELNQALSEVGEVLASRFALEDQLIQLAAETWQQGNPDAANTGTVQHPA</sequence>
<proteinExistence type="inferred from homology"/>
<dbReference type="Pfam" id="PF04353">
    <property type="entry name" value="Rsd_AlgQ"/>
    <property type="match status" value="1"/>
</dbReference>
<protein>
    <recommendedName>
        <fullName evidence="4">Regulator of sigma D</fullName>
    </recommendedName>
</protein>
<evidence type="ECO:0000313" key="6">
    <source>
        <dbReference type="EMBL" id="MFC0227729.1"/>
    </source>
</evidence>
<comment type="caution">
    <text evidence="6">The sequence shown here is derived from an EMBL/GenBank/DDBJ whole genome shotgun (WGS) entry which is preliminary data.</text>
</comment>
<dbReference type="Gene3D" id="1.20.120.1370">
    <property type="entry name" value="Regulator of RNA polymerase sigma(70) subunit, domain 4"/>
    <property type="match status" value="1"/>
</dbReference>
<name>A0ABV6EG77_9GAMM</name>
<keyword evidence="7" id="KW-1185">Reference proteome</keyword>
<dbReference type="InterPro" id="IPR007448">
    <property type="entry name" value="Sigma70_reg_Rsd_AlgQ"/>
</dbReference>
<evidence type="ECO:0000256" key="2">
    <source>
        <dbReference type="ARBA" id="ARBA00023015"/>
    </source>
</evidence>
<evidence type="ECO:0000256" key="3">
    <source>
        <dbReference type="ARBA" id="ARBA00023163"/>
    </source>
</evidence>
<dbReference type="Proteomes" id="UP001589792">
    <property type="component" value="Unassembled WGS sequence"/>
</dbReference>
<keyword evidence="3 4" id="KW-0804">Transcription</keyword>
<dbReference type="InterPro" id="IPR023785">
    <property type="entry name" value="Sigma70_reg_Rsd"/>
</dbReference>
<gene>
    <name evidence="4 6" type="primary">rsd</name>
    <name evidence="6" type="ORF">ACFFJ3_14685</name>
</gene>
<accession>A0ABV6EG77</accession>
<dbReference type="NCBIfam" id="NF008723">
    <property type="entry name" value="PRK11718.1"/>
    <property type="match status" value="1"/>
</dbReference>
<evidence type="ECO:0000313" key="7">
    <source>
        <dbReference type="Proteomes" id="UP001589792"/>
    </source>
</evidence>